<evidence type="ECO:0000313" key="13">
    <source>
        <dbReference type="Proteomes" id="UP000053237"/>
    </source>
</evidence>
<keyword evidence="6" id="KW-0243">Dynein</keyword>
<keyword evidence="2" id="KW-0963">Cytoplasm</keyword>
<comment type="similarity">
    <text evidence="10">Belongs to the dynein light chain LC1-type family.</text>
</comment>
<dbReference type="SUPFAM" id="SSF52075">
    <property type="entry name" value="Outer arm dynein light chain 1"/>
    <property type="match status" value="1"/>
</dbReference>
<dbReference type="InParanoid" id="A0A024G042"/>
<keyword evidence="3" id="KW-0433">Leucine-rich repeat</keyword>
<keyword evidence="7" id="KW-0505">Motor protein</keyword>
<dbReference type="OrthoDB" id="676979at2759"/>
<dbReference type="InterPro" id="IPR025875">
    <property type="entry name" value="Leu-rich_rpt_4"/>
</dbReference>
<keyword evidence="5" id="KW-0677">Repeat</keyword>
<dbReference type="InterPro" id="IPR001611">
    <property type="entry name" value="Leu-rich_rpt"/>
</dbReference>
<dbReference type="Gene3D" id="3.80.10.10">
    <property type="entry name" value="Ribonuclease Inhibitor"/>
    <property type="match status" value="1"/>
</dbReference>
<keyword evidence="8" id="KW-0206">Cytoskeleton</keyword>
<evidence type="ECO:0000256" key="10">
    <source>
        <dbReference type="ARBA" id="ARBA00049659"/>
    </source>
</evidence>
<keyword evidence="4" id="KW-0493">Microtubule</keyword>
<organism evidence="12 13">
    <name type="scientific">Albugo candida</name>
    <dbReference type="NCBI Taxonomy" id="65357"/>
    <lineage>
        <taxon>Eukaryota</taxon>
        <taxon>Sar</taxon>
        <taxon>Stramenopiles</taxon>
        <taxon>Oomycota</taxon>
        <taxon>Peronosporomycetes</taxon>
        <taxon>Albuginales</taxon>
        <taxon>Albuginaceae</taxon>
        <taxon>Albugo</taxon>
    </lineage>
</organism>
<keyword evidence="9" id="KW-0966">Cell projection</keyword>
<dbReference type="GO" id="GO:0005874">
    <property type="term" value="C:microtubule"/>
    <property type="evidence" value="ECO:0007669"/>
    <property type="project" value="UniProtKB-KW"/>
</dbReference>
<dbReference type="Pfam" id="PF12799">
    <property type="entry name" value="LRR_4"/>
    <property type="match status" value="1"/>
</dbReference>
<sequence length="1232" mass="141425">MTQVFDQRETQDSLASVHISRLQLSRLEVRSSASSRKIQDNSRAEMAKKKLMLWVQLQKLLMSVLVDTHKNRDTYRISEHEREPVYKCLSAKQLELRYTSDTLSSSSDYQLTRKHKQEIRIETNKDDPSFLKEVEDKLQQSVKNLNEKFLVLSTEQINYLSYRLHAVLQPKRSPETQLIETWAIQSRDHIENLNMNAHTQPLQRHHSGHITVLKLSTILSKVKCLHIYQQQSEMIEAADLEIFPSLDAIEIRKMDAKVLSHLYLFAQTLETLCVEQIRIKCLRQVLFNEWESRDWKVLNALTIRSCDEFGIIDASINSLKAITSIDFGWNRITSITCTLECSSLKHLCLCHNQLSELPAMNSLTQLETLNLSMNQLHTLEGMQYLKSLKFLDISWNRLDGIREIEILRPLRSLRHINVKENPFTRRPDYRREVLFYLGDHVELDGKRWSSAETDSMAKCRKLESIIQEDLDNDIEYDSTASGPPTGSKETFEVALEYPVLEATSYSNHKGDVELTDISNPGFSYQTHIFFHPRFSQNQRGPYTVDDFFRQDDGTKRMVDQADIEALRLRSECHTVFGRETTHSFENDPIRGRKASISWSTDNANVREQIHQTDTAQIISSRRTFSSHEAQMYQLKPDEGVVCSLQFQPGTIIESYQVQLPTADPSKFFWDLTELVSVGLSIQMNENLIATRSYCNKRVPIIMSMQQQCQTLDASSSAFLISFTKCCSFAHSPSITQMLRTIATLLSLIYANAQPASPYLGIGSGKATGSQNAKCHEDPLGIFSFWNEHCLYENNVQKKKDCVEINDCFIDLAMELVELVISSNAPKMRNSRSLAHNDMTEAEKLSACLPETANEVRMDSFCQKVRHAVGLAFERVGDVLSNFSVNGNAIHFIVQQESDRLQDLEIFDEEITYRRMSYQTQLITSSAFEHQELGEGVHLTSCFSEKVEFAAAKSSELEFDQDAEFYQTEQKSCQHFPDENFIPYAEEELYLEVHPTFLSTVGGQRTFKTLEQASKLIGLSVRPNENSWSIDISALVSAEEIAIHIQLHRLSNDTIRVDFYRQEGDENLFVVAVNKIRNHCQAIDQDLCNLPNLEFDLFEYQISDESDPTAAVAEYEDLAQLLFEINSSLPVPTRFHLARQIKDFCQISSNRLALSSSQLKDQFTDALQSMIQDDNEDIMRFAVYCILTIAADRIIWSRLEWFWLSKAVERVLITSRKHSTKKLASQLAQRVNA</sequence>
<dbReference type="PANTHER" id="PTHR15454:SF73">
    <property type="entry name" value="DYNEIN AXONEMAL LIGHT CHAIN 1"/>
    <property type="match status" value="1"/>
</dbReference>
<comment type="subcellular location">
    <subcellularLocation>
        <location evidence="1">Cytoplasm</location>
        <location evidence="1">Cytoskeleton</location>
        <location evidence="1">Cilium axoneme</location>
    </subcellularLocation>
</comment>
<dbReference type="InterPro" id="IPR032675">
    <property type="entry name" value="LRR_dom_sf"/>
</dbReference>
<dbReference type="PROSITE" id="PS51450">
    <property type="entry name" value="LRR"/>
    <property type="match status" value="3"/>
</dbReference>
<evidence type="ECO:0000313" key="12">
    <source>
        <dbReference type="EMBL" id="CCI40222.1"/>
    </source>
</evidence>
<evidence type="ECO:0000256" key="1">
    <source>
        <dbReference type="ARBA" id="ARBA00004430"/>
    </source>
</evidence>
<proteinExistence type="inferred from homology"/>
<dbReference type="Proteomes" id="UP000053237">
    <property type="component" value="Unassembled WGS sequence"/>
</dbReference>
<evidence type="ECO:0000256" key="4">
    <source>
        <dbReference type="ARBA" id="ARBA00022701"/>
    </source>
</evidence>
<reference evidence="12 13" key="1">
    <citation type="submission" date="2012-05" db="EMBL/GenBank/DDBJ databases">
        <title>Recombination and specialization in a pathogen metapopulation.</title>
        <authorList>
            <person name="Gardiner A."/>
            <person name="Kemen E."/>
            <person name="Schultz-Larsen T."/>
            <person name="MacLean D."/>
            <person name="Van Oosterhout C."/>
            <person name="Jones J.D.G."/>
        </authorList>
    </citation>
    <scope>NUCLEOTIDE SEQUENCE [LARGE SCALE GENOMIC DNA]</scope>
    <source>
        <strain evidence="12 13">Ac Nc2</strain>
    </source>
</reference>
<evidence type="ECO:0000256" key="9">
    <source>
        <dbReference type="ARBA" id="ARBA00023273"/>
    </source>
</evidence>
<dbReference type="EMBL" id="CAIX01000006">
    <property type="protein sequence ID" value="CCI40222.1"/>
    <property type="molecule type" value="Genomic_DNA"/>
</dbReference>
<evidence type="ECO:0000256" key="7">
    <source>
        <dbReference type="ARBA" id="ARBA00023175"/>
    </source>
</evidence>
<evidence type="ECO:0000256" key="11">
    <source>
        <dbReference type="ARBA" id="ARBA00049760"/>
    </source>
</evidence>
<comment type="caution">
    <text evidence="12">The sequence shown here is derived from an EMBL/GenBank/DDBJ whole genome shotgun (WGS) entry which is preliminary data.</text>
</comment>
<dbReference type="GO" id="GO:0005930">
    <property type="term" value="C:axoneme"/>
    <property type="evidence" value="ECO:0007669"/>
    <property type="project" value="UniProtKB-SubCell"/>
</dbReference>
<evidence type="ECO:0000256" key="8">
    <source>
        <dbReference type="ARBA" id="ARBA00023212"/>
    </source>
</evidence>
<gene>
    <name evidence="12" type="ORF">BN9_010060</name>
</gene>
<name>A0A024G042_9STRA</name>
<evidence type="ECO:0000256" key="3">
    <source>
        <dbReference type="ARBA" id="ARBA00022614"/>
    </source>
</evidence>
<dbReference type="PANTHER" id="PTHR15454">
    <property type="entry name" value="NISCHARIN RELATED"/>
    <property type="match status" value="1"/>
</dbReference>
<evidence type="ECO:0000256" key="2">
    <source>
        <dbReference type="ARBA" id="ARBA00022490"/>
    </source>
</evidence>
<dbReference type="STRING" id="65357.A0A024G042"/>
<keyword evidence="13" id="KW-1185">Reference proteome</keyword>
<dbReference type="SMART" id="SM00365">
    <property type="entry name" value="LRR_SD22"/>
    <property type="match status" value="3"/>
</dbReference>
<dbReference type="GO" id="GO:0030286">
    <property type="term" value="C:dynein complex"/>
    <property type="evidence" value="ECO:0007669"/>
    <property type="project" value="UniProtKB-KW"/>
</dbReference>
<dbReference type="AlphaFoldDB" id="A0A024G042"/>
<evidence type="ECO:0000256" key="5">
    <source>
        <dbReference type="ARBA" id="ARBA00022737"/>
    </source>
</evidence>
<evidence type="ECO:0000256" key="6">
    <source>
        <dbReference type="ARBA" id="ARBA00023017"/>
    </source>
</evidence>
<accession>A0A024G042</accession>
<protein>
    <recommendedName>
        <fullName evidence="11">Dynein axonemal light chain 1</fullName>
    </recommendedName>
</protein>